<organism evidence="6 7">
    <name type="scientific">Streptococcus gallolyticus</name>
    <dbReference type="NCBI Taxonomy" id="315405"/>
    <lineage>
        <taxon>Bacteria</taxon>
        <taxon>Bacillati</taxon>
        <taxon>Bacillota</taxon>
        <taxon>Bacilli</taxon>
        <taxon>Lactobacillales</taxon>
        <taxon>Streptococcaceae</taxon>
        <taxon>Streptococcus</taxon>
    </lineage>
</organism>
<dbReference type="Proteomes" id="UP000182764">
    <property type="component" value="Unassembled WGS sequence"/>
</dbReference>
<dbReference type="InterPro" id="IPR002698">
    <property type="entry name" value="FTHF_cligase"/>
</dbReference>
<dbReference type="InterPro" id="IPR024185">
    <property type="entry name" value="FTHF_cligase-like_sf"/>
</dbReference>
<comment type="catalytic activity">
    <reaction evidence="5">
        <text>(6S)-5-formyl-5,6,7,8-tetrahydrofolate + ATP = (6R)-5,10-methenyltetrahydrofolate + ADP + phosphate</text>
        <dbReference type="Rhea" id="RHEA:10488"/>
        <dbReference type="ChEBI" id="CHEBI:30616"/>
        <dbReference type="ChEBI" id="CHEBI:43474"/>
        <dbReference type="ChEBI" id="CHEBI:57455"/>
        <dbReference type="ChEBI" id="CHEBI:57457"/>
        <dbReference type="ChEBI" id="CHEBI:456216"/>
        <dbReference type="EC" id="6.3.3.2"/>
    </reaction>
</comment>
<evidence type="ECO:0000256" key="1">
    <source>
        <dbReference type="ARBA" id="ARBA00010638"/>
    </source>
</evidence>
<feature type="binding site" evidence="4">
    <location>
        <position position="86"/>
    </location>
    <ligand>
        <name>substrate</name>
    </ligand>
</feature>
<protein>
    <recommendedName>
        <fullName evidence="5">5-formyltetrahydrofolate cyclo-ligase</fullName>
        <ecNumber evidence="5">6.3.3.2</ecNumber>
    </recommendedName>
</protein>
<dbReference type="NCBIfam" id="TIGR02727">
    <property type="entry name" value="MTHFS_bact"/>
    <property type="match status" value="1"/>
</dbReference>
<feature type="binding site" evidence="4">
    <location>
        <begin position="161"/>
        <end position="169"/>
    </location>
    <ligand>
        <name>ATP</name>
        <dbReference type="ChEBI" id="CHEBI:30616"/>
    </ligand>
</feature>
<dbReference type="EC" id="6.3.3.2" evidence="5"/>
<evidence type="ECO:0000256" key="3">
    <source>
        <dbReference type="ARBA" id="ARBA00022840"/>
    </source>
</evidence>
<evidence type="ECO:0000256" key="4">
    <source>
        <dbReference type="PIRSR" id="PIRSR006806-1"/>
    </source>
</evidence>
<dbReference type="AlphaFoldDB" id="A0A1H7XH17"/>
<dbReference type="Gene3D" id="3.40.50.10420">
    <property type="entry name" value="NagB/RpiA/CoA transferase-like"/>
    <property type="match status" value="1"/>
</dbReference>
<evidence type="ECO:0000256" key="5">
    <source>
        <dbReference type="RuleBase" id="RU361279"/>
    </source>
</evidence>
<evidence type="ECO:0000313" key="6">
    <source>
        <dbReference type="EMBL" id="SEM32498.1"/>
    </source>
</evidence>
<name>A0A1H7XH17_9STRE</name>
<comment type="similarity">
    <text evidence="1 5">Belongs to the 5-formyltetrahydrofolate cyclo-ligase family.</text>
</comment>
<keyword evidence="5" id="KW-0479">Metal-binding</keyword>
<dbReference type="GO" id="GO:0030272">
    <property type="term" value="F:5-formyltetrahydrofolate cyclo-ligase activity"/>
    <property type="evidence" value="ECO:0007669"/>
    <property type="project" value="UniProtKB-EC"/>
</dbReference>
<sequence>MFIVYRRNLKETLKKILRFLLSKKPVLCYHNSMEKSQLRAAILTQLKEHDKVEKTAKDKALLEDLVASAAYQNAQTIATYLAFDFEYDTQLLINQAQKDGKKILVPKTYSKGKMIFCPYDTNNLKKTRFGLWEPVVANAVDKSQIDVIHVPGVGFNSVGFRIGYGGGYYDRYLADYDGHTVSTIYEFQKAEFQADCHDIAVKEVFCR</sequence>
<feature type="binding site" evidence="4">
    <location>
        <begin position="35"/>
        <end position="39"/>
    </location>
    <ligand>
        <name>ATP</name>
        <dbReference type="ChEBI" id="CHEBI:30616"/>
    </ligand>
</feature>
<reference evidence="6 7" key="1">
    <citation type="submission" date="2016-10" db="EMBL/GenBank/DDBJ databases">
        <authorList>
            <person name="de Groot N.N."/>
        </authorList>
    </citation>
    <scope>NUCLEOTIDE SEQUENCE [LARGE SCALE GENOMIC DNA]</scope>
    <source>
        <strain evidence="6 7">VTM1R29</strain>
    </source>
</reference>
<keyword evidence="6" id="KW-0436">Ligase</keyword>
<dbReference type="GO" id="GO:0046872">
    <property type="term" value="F:metal ion binding"/>
    <property type="evidence" value="ECO:0007669"/>
    <property type="project" value="UniProtKB-KW"/>
</dbReference>
<dbReference type="GO" id="GO:0005524">
    <property type="term" value="F:ATP binding"/>
    <property type="evidence" value="ECO:0007669"/>
    <property type="project" value="UniProtKB-KW"/>
</dbReference>
<evidence type="ECO:0000313" key="7">
    <source>
        <dbReference type="Proteomes" id="UP000182764"/>
    </source>
</evidence>
<dbReference type="InterPro" id="IPR037171">
    <property type="entry name" value="NagB/RpiA_transferase-like"/>
</dbReference>
<evidence type="ECO:0000256" key="2">
    <source>
        <dbReference type="ARBA" id="ARBA00022741"/>
    </source>
</evidence>
<dbReference type="SUPFAM" id="SSF100950">
    <property type="entry name" value="NagB/RpiA/CoA transferase-like"/>
    <property type="match status" value="1"/>
</dbReference>
<feature type="binding site" evidence="4">
    <location>
        <position position="81"/>
    </location>
    <ligand>
        <name>substrate</name>
    </ligand>
</feature>
<keyword evidence="3 4" id="KW-0067">ATP-binding</keyword>
<dbReference type="GO" id="GO:0035999">
    <property type="term" value="P:tetrahydrofolate interconversion"/>
    <property type="evidence" value="ECO:0007669"/>
    <property type="project" value="TreeGrafter"/>
</dbReference>
<gene>
    <name evidence="6" type="ORF">SAMN04487839_11423</name>
</gene>
<dbReference type="Pfam" id="PF01812">
    <property type="entry name" value="5-FTHF_cyc-lig"/>
    <property type="match status" value="1"/>
</dbReference>
<keyword evidence="5" id="KW-0460">Magnesium</keyword>
<accession>A0A1H7XH17</accession>
<comment type="cofactor">
    <cofactor evidence="5">
        <name>Mg(2+)</name>
        <dbReference type="ChEBI" id="CHEBI:18420"/>
    </cofactor>
</comment>
<dbReference type="EMBL" id="FOBM01000014">
    <property type="protein sequence ID" value="SEM32498.1"/>
    <property type="molecule type" value="Genomic_DNA"/>
</dbReference>
<proteinExistence type="inferred from homology"/>
<dbReference type="GO" id="GO:0009396">
    <property type="term" value="P:folic acid-containing compound biosynthetic process"/>
    <property type="evidence" value="ECO:0007669"/>
    <property type="project" value="TreeGrafter"/>
</dbReference>
<dbReference type="PIRSF" id="PIRSF006806">
    <property type="entry name" value="FTHF_cligase"/>
    <property type="match status" value="1"/>
</dbReference>
<keyword evidence="2 4" id="KW-0547">Nucleotide-binding</keyword>
<dbReference type="PANTHER" id="PTHR23407:SF1">
    <property type="entry name" value="5-FORMYLTETRAHYDROFOLATE CYCLO-LIGASE"/>
    <property type="match status" value="1"/>
</dbReference>
<dbReference type="PANTHER" id="PTHR23407">
    <property type="entry name" value="ATPASE INHIBITOR/5-FORMYLTETRAHYDROFOLATE CYCLO-LIGASE"/>
    <property type="match status" value="1"/>
</dbReference>